<feature type="non-terminal residue" evidence="3">
    <location>
        <position position="1"/>
    </location>
</feature>
<dbReference type="GO" id="GO:0016020">
    <property type="term" value="C:membrane"/>
    <property type="evidence" value="ECO:0007669"/>
    <property type="project" value="TreeGrafter"/>
</dbReference>
<keyword evidence="2" id="KW-0560">Oxidoreductase</keyword>
<name>A0A0F8YI05_9ZZZZ</name>
<dbReference type="InterPro" id="IPR002347">
    <property type="entry name" value="SDR_fam"/>
</dbReference>
<dbReference type="PRINTS" id="PR00081">
    <property type="entry name" value="GDHRDH"/>
</dbReference>
<comment type="caution">
    <text evidence="3">The sequence shown here is derived from an EMBL/GenBank/DDBJ whole genome shotgun (WGS) entry which is preliminary data.</text>
</comment>
<dbReference type="EMBL" id="LAZR01069456">
    <property type="protein sequence ID" value="KKK47671.1"/>
    <property type="molecule type" value="Genomic_DNA"/>
</dbReference>
<dbReference type="PANTHER" id="PTHR44196">
    <property type="entry name" value="DEHYDROGENASE/REDUCTASE SDR FAMILY MEMBER 7B"/>
    <property type="match status" value="1"/>
</dbReference>
<evidence type="ECO:0000256" key="1">
    <source>
        <dbReference type="ARBA" id="ARBA00006484"/>
    </source>
</evidence>
<proteinExistence type="inferred from homology"/>
<dbReference type="SUPFAM" id="SSF51735">
    <property type="entry name" value="NAD(P)-binding Rossmann-fold domains"/>
    <property type="match status" value="1"/>
</dbReference>
<evidence type="ECO:0008006" key="4">
    <source>
        <dbReference type="Google" id="ProtNLM"/>
    </source>
</evidence>
<comment type="similarity">
    <text evidence="1">Belongs to the short-chain dehydrogenases/reductases (SDR) family.</text>
</comment>
<protein>
    <recommendedName>
        <fullName evidence="4">Short-chain dehydrogenase/reductase SDR</fullName>
    </recommendedName>
</protein>
<sequence length="115" mass="12700">GLPGAGAYFASKAAVVTLLESLRVDLHPLGVKVTTVCPGFVDTPMITEEERATLSGLMTAEDTARRISRAIERGRCEDWFPWHTRLSARLARLLPFGLYRRVMSHIPAMEETDSG</sequence>
<evidence type="ECO:0000256" key="2">
    <source>
        <dbReference type="ARBA" id="ARBA00023002"/>
    </source>
</evidence>
<dbReference type="Gene3D" id="3.40.50.720">
    <property type="entry name" value="NAD(P)-binding Rossmann-like Domain"/>
    <property type="match status" value="1"/>
</dbReference>
<evidence type="ECO:0000313" key="3">
    <source>
        <dbReference type="EMBL" id="KKK47671.1"/>
    </source>
</evidence>
<reference evidence="3" key="1">
    <citation type="journal article" date="2015" name="Nature">
        <title>Complex archaea that bridge the gap between prokaryotes and eukaryotes.</title>
        <authorList>
            <person name="Spang A."/>
            <person name="Saw J.H."/>
            <person name="Jorgensen S.L."/>
            <person name="Zaremba-Niedzwiedzka K."/>
            <person name="Martijn J."/>
            <person name="Lind A.E."/>
            <person name="van Eijk R."/>
            <person name="Schleper C."/>
            <person name="Guy L."/>
            <person name="Ettema T.J."/>
        </authorList>
    </citation>
    <scope>NUCLEOTIDE SEQUENCE</scope>
</reference>
<dbReference type="Pfam" id="PF00106">
    <property type="entry name" value="adh_short"/>
    <property type="match status" value="1"/>
</dbReference>
<dbReference type="InterPro" id="IPR036291">
    <property type="entry name" value="NAD(P)-bd_dom_sf"/>
</dbReference>
<organism evidence="3">
    <name type="scientific">marine sediment metagenome</name>
    <dbReference type="NCBI Taxonomy" id="412755"/>
    <lineage>
        <taxon>unclassified sequences</taxon>
        <taxon>metagenomes</taxon>
        <taxon>ecological metagenomes</taxon>
    </lineage>
</organism>
<dbReference type="PANTHER" id="PTHR44196:SF1">
    <property type="entry name" value="DEHYDROGENASE_REDUCTASE SDR FAMILY MEMBER 7B"/>
    <property type="match status" value="1"/>
</dbReference>
<gene>
    <name evidence="3" type="ORF">LCGC14_3152820</name>
</gene>
<accession>A0A0F8YI05</accession>
<dbReference type="GO" id="GO:0016491">
    <property type="term" value="F:oxidoreductase activity"/>
    <property type="evidence" value="ECO:0007669"/>
    <property type="project" value="UniProtKB-KW"/>
</dbReference>
<dbReference type="AlphaFoldDB" id="A0A0F8YI05"/>